<gene>
    <name evidence="1" type="ORF">WJX73_004550</name>
</gene>
<accession>A0AAW1NXE9</accession>
<dbReference type="EMBL" id="JALJOQ010000099">
    <property type="protein sequence ID" value="KAK9798206.1"/>
    <property type="molecule type" value="Genomic_DNA"/>
</dbReference>
<comment type="caution">
    <text evidence="1">The sequence shown here is derived from an EMBL/GenBank/DDBJ whole genome shotgun (WGS) entry which is preliminary data.</text>
</comment>
<name>A0AAW1NXE9_9CHLO</name>
<protein>
    <submittedName>
        <fullName evidence="1">Uncharacterized protein</fullName>
    </submittedName>
</protein>
<dbReference type="AlphaFoldDB" id="A0AAW1NXE9"/>
<organism evidence="1 2">
    <name type="scientific">Symbiochloris irregularis</name>
    <dbReference type="NCBI Taxonomy" id="706552"/>
    <lineage>
        <taxon>Eukaryota</taxon>
        <taxon>Viridiplantae</taxon>
        <taxon>Chlorophyta</taxon>
        <taxon>core chlorophytes</taxon>
        <taxon>Trebouxiophyceae</taxon>
        <taxon>Trebouxiales</taxon>
        <taxon>Trebouxiaceae</taxon>
        <taxon>Symbiochloris</taxon>
    </lineage>
</organism>
<dbReference type="Proteomes" id="UP001465755">
    <property type="component" value="Unassembled WGS sequence"/>
</dbReference>
<proteinExistence type="predicted"/>
<reference evidence="1 2" key="1">
    <citation type="journal article" date="2024" name="Nat. Commun.">
        <title>Phylogenomics reveals the evolutionary origins of lichenization in chlorophyte algae.</title>
        <authorList>
            <person name="Puginier C."/>
            <person name="Libourel C."/>
            <person name="Otte J."/>
            <person name="Skaloud P."/>
            <person name="Haon M."/>
            <person name="Grisel S."/>
            <person name="Petersen M."/>
            <person name="Berrin J.G."/>
            <person name="Delaux P.M."/>
            <person name="Dal Grande F."/>
            <person name="Keller J."/>
        </authorList>
    </citation>
    <scope>NUCLEOTIDE SEQUENCE [LARGE SCALE GENOMIC DNA]</scope>
    <source>
        <strain evidence="1 2">SAG 2036</strain>
    </source>
</reference>
<evidence type="ECO:0000313" key="2">
    <source>
        <dbReference type="Proteomes" id="UP001465755"/>
    </source>
</evidence>
<sequence>MEDIVVHRDGRPAERLGQWKAGTSFHRILTDCAGTFPSAKGGQLFDDDTGREVYTDPVPSGRYTFRGSGEHSEVVIVRIDAGQGVESYRVKDQKELRQLLKKLAATFLRDSSGLLMQELELLSPTAIYTTKTVAPEAKKVLIYDDRTGNRETFLQHTITLAEERVVVDVFGGLQLIETSPDGQLVPVTGQTAFGWESLIDRASYVALGKQGVPAQITSLKESARRNACQAWQRQGFKNPLTAAQEQAASNFAVHLLRKSHDQVEPLPFTGPVRYNSSDFCRLDGGIITQDAGNVCAVIASVKTRAMASDVLELAGQLDKIRDGAVTKNIPELQPYRDAKLYGEKGDCPWRMRM</sequence>
<keyword evidence="2" id="KW-1185">Reference proteome</keyword>
<evidence type="ECO:0000313" key="1">
    <source>
        <dbReference type="EMBL" id="KAK9798206.1"/>
    </source>
</evidence>